<proteinExistence type="predicted"/>
<accession>A0A1G7PZW2</accession>
<reference evidence="2" key="1">
    <citation type="submission" date="2016-10" db="EMBL/GenBank/DDBJ databases">
        <authorList>
            <person name="Varghese N."/>
            <person name="Submissions S."/>
        </authorList>
    </citation>
    <scope>NUCLEOTIDE SEQUENCE [LARGE SCALE GENOMIC DNA]</scope>
    <source>
        <strain evidence="2">DSM 25329</strain>
    </source>
</reference>
<evidence type="ECO:0000313" key="2">
    <source>
        <dbReference type="Proteomes" id="UP000198748"/>
    </source>
</evidence>
<name>A0A1G7PZW2_9BACT</name>
<protein>
    <submittedName>
        <fullName evidence="1">Uncharacterized protein</fullName>
    </submittedName>
</protein>
<sequence>MARPIEETPVLTRREWRKFEAQLYANRNKMITAEEYAEMKKNYEFIASLFVENNPKTKKVQPDEPEHS</sequence>
<dbReference type="Proteomes" id="UP000198748">
    <property type="component" value="Unassembled WGS sequence"/>
</dbReference>
<dbReference type="AlphaFoldDB" id="A0A1G7PZW2"/>
<organism evidence="1 2">
    <name type="scientific">Dyadobacter soli</name>
    <dbReference type="NCBI Taxonomy" id="659014"/>
    <lineage>
        <taxon>Bacteria</taxon>
        <taxon>Pseudomonadati</taxon>
        <taxon>Bacteroidota</taxon>
        <taxon>Cytophagia</taxon>
        <taxon>Cytophagales</taxon>
        <taxon>Spirosomataceae</taxon>
        <taxon>Dyadobacter</taxon>
    </lineage>
</organism>
<evidence type="ECO:0000313" key="1">
    <source>
        <dbReference type="EMBL" id="SDF91219.1"/>
    </source>
</evidence>
<dbReference type="STRING" id="659014.SAMN04487996_113170"/>
<gene>
    <name evidence="1" type="ORF">SAMN04487996_113170</name>
</gene>
<keyword evidence="2" id="KW-1185">Reference proteome</keyword>
<dbReference type="RefSeq" id="WP_090154605.1">
    <property type="nucleotide sequence ID" value="NZ_FNAN01000013.1"/>
</dbReference>
<dbReference type="EMBL" id="FNAN01000013">
    <property type="protein sequence ID" value="SDF91219.1"/>
    <property type="molecule type" value="Genomic_DNA"/>
</dbReference>